<dbReference type="InterPro" id="IPR039426">
    <property type="entry name" value="TonB-dep_rcpt-like"/>
</dbReference>
<feature type="chain" id="PRO_5046368104" evidence="12">
    <location>
        <begin position="24"/>
        <end position="725"/>
    </location>
</feature>
<evidence type="ECO:0000256" key="5">
    <source>
        <dbReference type="ARBA" id="ARBA00022729"/>
    </source>
</evidence>
<evidence type="ECO:0000256" key="4">
    <source>
        <dbReference type="ARBA" id="ARBA00022692"/>
    </source>
</evidence>
<sequence length="725" mass="80625">MSKFKLNPLSIALLGAIATPTFAETTTENKNHQLSTIVVSAAGYEQKITDAPASITVITEDQLKTKRITSIADALKDVEGIDISPSAGKTGGLNIRMRGMASEYTLVLIDGKRQNSTGDLTPNGFGETKNNFIPPVSAIERIEVIRGPMSTLYGSDAMGGVINIITKKVSDVWTGSLGLEGTIQPNSSPFGNQGAVNLFATGPLIKDKLGIQLRARHWTREQSDIVKPLANGTTKDVEQGNNPTKADLTNLGARLTFTPNQDHEISFDADITEQNYDNSKGQLGINTVAGGYTNEQTYERSKFYVNHAWKNSFGRLESSLSYNETETIGRLIPSRAQQMSNESNPREIKSEDIIFDTKFTTQLFDNHNLTIGGQWWDASINDTLRSIPKAEFTQLGLFVEDTWDISDTLHLTLGGRFDDHNSFGDFFTPRAYLVWNAHQQWTIKGGYSEGYKVPRLEQLTMGFYSVSSQGKTPSLGNPDLKPETSQNAELGIYFDSLAGFKANITYFQNRTEDKITTSGAPYALLYGTNTTGVPVEFDCTGNASDCDTKLEEWGVSWSTQNNDTLRLARPYNASKAKAQGIELGLSYDLNDAWNFAANYTWTDGEITDPQGKTIEDTENPKHMANLSVIYKPADNVNLWLRGEYRSSQFRSNAVVRNAIGDYKSYDQWHLGSNFTINNNWDVGVALYNIFDKNFIDYKLVDNEYYNSHLNTQEGRRVQLSTTFKF</sequence>
<evidence type="ECO:0000259" key="14">
    <source>
        <dbReference type="Pfam" id="PF07715"/>
    </source>
</evidence>
<proteinExistence type="inferred from homology"/>
<evidence type="ECO:0000313" key="15">
    <source>
        <dbReference type="EMBL" id="UPO22915.1"/>
    </source>
</evidence>
<keyword evidence="2 10" id="KW-0813">Transport</keyword>
<dbReference type="Pfam" id="PF00593">
    <property type="entry name" value="TonB_dep_Rec_b-barrel"/>
    <property type="match status" value="1"/>
</dbReference>
<dbReference type="CDD" id="cd01347">
    <property type="entry name" value="ligand_gated_channel"/>
    <property type="match status" value="1"/>
</dbReference>
<dbReference type="Gene3D" id="2.40.170.20">
    <property type="entry name" value="TonB-dependent receptor, beta-barrel domain"/>
    <property type="match status" value="1"/>
</dbReference>
<evidence type="ECO:0000256" key="12">
    <source>
        <dbReference type="SAM" id="SignalP"/>
    </source>
</evidence>
<comment type="subcellular location">
    <subcellularLocation>
        <location evidence="1 10">Cell outer membrane</location>
        <topology evidence="1 10">Multi-pass membrane protein</topology>
    </subcellularLocation>
</comment>
<gene>
    <name evidence="15" type="ORF">MZO21_10660</name>
</gene>
<dbReference type="RefSeq" id="WP_248101980.1">
    <property type="nucleotide sequence ID" value="NZ_CP096120.1"/>
</dbReference>
<dbReference type="PANTHER" id="PTHR30069">
    <property type="entry name" value="TONB-DEPENDENT OUTER MEMBRANE RECEPTOR"/>
    <property type="match status" value="1"/>
</dbReference>
<dbReference type="InterPro" id="IPR036942">
    <property type="entry name" value="Beta-barrel_TonB_sf"/>
</dbReference>
<protein>
    <submittedName>
        <fullName evidence="15">TonB-dependent receptor</fullName>
    </submittedName>
</protein>
<keyword evidence="3 10" id="KW-1134">Transmembrane beta strand</keyword>
<evidence type="ECO:0000256" key="10">
    <source>
        <dbReference type="PROSITE-ProRule" id="PRU01360"/>
    </source>
</evidence>
<keyword evidence="9 10" id="KW-0998">Cell outer membrane</keyword>
<dbReference type="InterPro" id="IPR000531">
    <property type="entry name" value="Beta-barrel_TonB"/>
</dbReference>
<dbReference type="Pfam" id="PF07715">
    <property type="entry name" value="Plug"/>
    <property type="match status" value="1"/>
</dbReference>
<keyword evidence="16" id="KW-1185">Reference proteome</keyword>
<keyword evidence="5 12" id="KW-0732">Signal</keyword>
<organism evidence="15 16">
    <name type="scientific">Acinetobacter portensis</name>
    <dbReference type="NCBI Taxonomy" id="1839785"/>
    <lineage>
        <taxon>Bacteria</taxon>
        <taxon>Pseudomonadati</taxon>
        <taxon>Pseudomonadota</taxon>
        <taxon>Gammaproteobacteria</taxon>
        <taxon>Moraxellales</taxon>
        <taxon>Moraxellaceae</taxon>
        <taxon>Acinetobacter</taxon>
    </lineage>
</organism>
<keyword evidence="8 10" id="KW-0472">Membrane</keyword>
<feature type="domain" description="TonB-dependent receptor plug" evidence="14">
    <location>
        <begin position="48"/>
        <end position="161"/>
    </location>
</feature>
<comment type="similarity">
    <text evidence="10 11">Belongs to the TonB-dependent receptor family.</text>
</comment>
<dbReference type="Gene3D" id="2.170.130.10">
    <property type="entry name" value="TonB-dependent receptor, plug domain"/>
    <property type="match status" value="1"/>
</dbReference>
<reference evidence="15 16" key="1">
    <citation type="submission" date="2022-04" db="EMBL/GenBank/DDBJ databases">
        <title>Occurrence of NDM-1-producing Shewanella putrefaciens and Acinetobacter portensis in a dairy farm from China.</title>
        <authorList>
            <person name="Li R."/>
            <person name="Zhang L."/>
        </authorList>
    </citation>
    <scope>NUCLEOTIDE SEQUENCE [LARGE SCALE GENOMIC DNA]</scope>
    <source>
        <strain evidence="15 16">JNE5</strain>
    </source>
</reference>
<dbReference type="InterPro" id="IPR037066">
    <property type="entry name" value="Plug_dom_sf"/>
</dbReference>
<dbReference type="Proteomes" id="UP000831422">
    <property type="component" value="Chromosome"/>
</dbReference>
<dbReference type="PROSITE" id="PS52016">
    <property type="entry name" value="TONB_DEPENDENT_REC_3"/>
    <property type="match status" value="1"/>
</dbReference>
<evidence type="ECO:0000256" key="2">
    <source>
        <dbReference type="ARBA" id="ARBA00022448"/>
    </source>
</evidence>
<evidence type="ECO:0000256" key="6">
    <source>
        <dbReference type="ARBA" id="ARBA00023065"/>
    </source>
</evidence>
<keyword evidence="4 10" id="KW-0812">Transmembrane</keyword>
<keyword evidence="7 11" id="KW-0798">TonB box</keyword>
<evidence type="ECO:0000256" key="3">
    <source>
        <dbReference type="ARBA" id="ARBA00022452"/>
    </source>
</evidence>
<evidence type="ECO:0000256" key="11">
    <source>
        <dbReference type="RuleBase" id="RU003357"/>
    </source>
</evidence>
<feature type="domain" description="TonB-dependent receptor-like beta-barrel" evidence="13">
    <location>
        <begin position="254"/>
        <end position="689"/>
    </location>
</feature>
<keyword evidence="6" id="KW-0406">Ion transport</keyword>
<dbReference type="PANTHER" id="PTHR30069:SF53">
    <property type="entry name" value="COLICIN I RECEPTOR-RELATED"/>
    <property type="match status" value="1"/>
</dbReference>
<evidence type="ECO:0000256" key="1">
    <source>
        <dbReference type="ARBA" id="ARBA00004571"/>
    </source>
</evidence>
<evidence type="ECO:0000256" key="9">
    <source>
        <dbReference type="ARBA" id="ARBA00023237"/>
    </source>
</evidence>
<dbReference type="InterPro" id="IPR012910">
    <property type="entry name" value="Plug_dom"/>
</dbReference>
<evidence type="ECO:0000256" key="8">
    <source>
        <dbReference type="ARBA" id="ARBA00023136"/>
    </source>
</evidence>
<evidence type="ECO:0000256" key="7">
    <source>
        <dbReference type="ARBA" id="ARBA00023077"/>
    </source>
</evidence>
<dbReference type="SUPFAM" id="SSF56935">
    <property type="entry name" value="Porins"/>
    <property type="match status" value="1"/>
</dbReference>
<feature type="signal peptide" evidence="12">
    <location>
        <begin position="1"/>
        <end position="23"/>
    </location>
</feature>
<evidence type="ECO:0000259" key="13">
    <source>
        <dbReference type="Pfam" id="PF00593"/>
    </source>
</evidence>
<evidence type="ECO:0000313" key="16">
    <source>
        <dbReference type="Proteomes" id="UP000831422"/>
    </source>
</evidence>
<dbReference type="EMBL" id="CP096120">
    <property type="protein sequence ID" value="UPO22915.1"/>
    <property type="molecule type" value="Genomic_DNA"/>
</dbReference>
<keyword evidence="15" id="KW-0675">Receptor</keyword>
<accession>A0ABY4JTZ6</accession>
<name>A0ABY4JTZ6_9GAMM</name>